<reference evidence="1 2" key="1">
    <citation type="submission" date="2021-05" db="EMBL/GenBank/DDBJ databases">
        <title>Molecular characterization for Shewanella algae harboring chromosomal blaOXA-55-like strains isolated from clinical and environment sample.</title>
        <authorList>
            <person name="Ohama Y."/>
            <person name="Aoki K."/>
            <person name="Harada S."/>
            <person name="Moriya K."/>
            <person name="Ishii Y."/>
            <person name="Tateda K."/>
        </authorList>
    </citation>
    <scope>NUCLEOTIDE SEQUENCE [LARGE SCALE GENOMIC DNA]</scope>
    <source>
        <strain evidence="1 2">LMG 23746</strain>
    </source>
</reference>
<organism evidence="1 2">
    <name type="scientific">Shewanella algidipiscicola</name>
    <dbReference type="NCBI Taxonomy" id="614070"/>
    <lineage>
        <taxon>Bacteria</taxon>
        <taxon>Pseudomonadati</taxon>
        <taxon>Pseudomonadota</taxon>
        <taxon>Gammaproteobacteria</taxon>
        <taxon>Alteromonadales</taxon>
        <taxon>Shewanellaceae</taxon>
        <taxon>Shewanella</taxon>
    </lineage>
</organism>
<proteinExistence type="predicted"/>
<protein>
    <submittedName>
        <fullName evidence="1">Uncharacterized protein</fullName>
    </submittedName>
</protein>
<evidence type="ECO:0000313" key="1">
    <source>
        <dbReference type="EMBL" id="GIU48143.1"/>
    </source>
</evidence>
<dbReference type="EMBL" id="BPFB01000027">
    <property type="protein sequence ID" value="GIU48143.1"/>
    <property type="molecule type" value="Genomic_DNA"/>
</dbReference>
<sequence>MDSFPKSQIIEFDRTSINSIEQALTEYQVRLDAHQAFNDGHFDIAFMDISCGHRQHLQLADTAHAALVIKALNLTPDGGYNLQDIVSEESSLYISEAILFGLALEHDALKPQLRRTAQAIVDYARYENDTSEMWVDDMRVFGAEALYMLAQQDAEDAVYLAQFFIPYWDDEHATGYEHMLLSLVKQHGWCEAMMKAFIWCDNTAFRFAFYGSHWEATSAQYEPLGVYLQQNPQHYPRFIELIKQRFAAQPMLAYCESEDLDSQNPILAIYQTLFPEFCSWEEDENDIELGRHFIHDSLENEAMDLQLQLQNELDGPLMVYAQSVYQQQQDERLYDARKEARQAEMGGIHMLTDFIATLDNGEAILEYVVLNKQPSVLDSLAPFDIWTHCKTHAPSLYDAMDDACWNRGSLENLRENLHEVLRYPANDLLEEEDTFVRVEFEHGLLSKAFVTPDKNSVDHVKSAHIMLRFIDIFYHLLGQQPLSSQLCEMLTGEGGYQAVMTTEAYFARYDPDPSSAPGELNKHEKHKLEQLINSFYDLDDPVTSTMLQQADQLFRQRACYDTNLWHEDNLGTDALKAYLLKQDSDKQINDSYTAALQAELTGVFKRALALLLERAEIQGQGHRKELGFTPAELEQVSHFFTADEAELSQQGIIELFDQHLHRDEVCRRSDLYFPKISDKQISYHCFKDYDDDYQRVAIICFWLKQLPIAQAHIAERLWQLLIAMAPMKMIRHISRLYSEHDYRLRFDNPLDEINFYEMLNHHGIAEDYTLAFQVEQSIYSSQRENDYLALVELMQATTLSAQADTSMMGARQRSQAQALLRGLDYTYQSHKLNFHQDVSLRFPELPFALDDDFRQCLRHFIALNIQSWENVIAHTFAASTLFFGFIGDTNDLPKKLRLPVKLHPQAEISQSRHCDNMSWINVTIAQRVGDELQLLVVDKASAAQEQFYFGGQLLILDSKVDASAVLHALHQLPDLTQRQHIIDNTLWSYLQGETPYEAIAPLFNAYLSTETTVGVDQYRCYSVGQFLWCIDVERRERLMLLLANHSYRAYKIMMEELVKGYMDRHVQEGAIDLATRLTLDSDDYEDDAYLMLTDWLLSHDIKRELIVLFAIKNYHSGMGDRLAALAREGTLKPILTYLHVSNRAALVDILAEQADAATLLTIFNGDKSRQVRDRLAAVSPTATVAI</sequence>
<dbReference type="RefSeq" id="WP_119978894.1">
    <property type="nucleotide sequence ID" value="NZ_BPFB01000027.1"/>
</dbReference>
<keyword evidence="2" id="KW-1185">Reference proteome</keyword>
<comment type="caution">
    <text evidence="1">The sequence shown here is derived from an EMBL/GenBank/DDBJ whole genome shotgun (WGS) entry which is preliminary data.</text>
</comment>
<gene>
    <name evidence="1" type="ORF">TUM4630_23770</name>
</gene>
<accession>A0ABQ4PJZ8</accession>
<dbReference type="Proteomes" id="UP000761574">
    <property type="component" value="Unassembled WGS sequence"/>
</dbReference>
<evidence type="ECO:0000313" key="2">
    <source>
        <dbReference type="Proteomes" id="UP000761574"/>
    </source>
</evidence>
<name>A0ABQ4PJZ8_9GAMM</name>